<gene>
    <name evidence="4" type="ORF">CTA1_6985</name>
</gene>
<dbReference type="InterPro" id="IPR008030">
    <property type="entry name" value="NmrA-like"/>
</dbReference>
<accession>A0A4U6XHJ9</accession>
<dbReference type="PANTHER" id="PTHR47706">
    <property type="entry name" value="NMRA-LIKE FAMILY PROTEIN"/>
    <property type="match status" value="1"/>
</dbReference>
<dbReference type="Proteomes" id="UP000310108">
    <property type="component" value="Unassembled WGS sequence"/>
</dbReference>
<dbReference type="InterPro" id="IPR051609">
    <property type="entry name" value="NmrA/Isoflavone_reductase-like"/>
</dbReference>
<keyword evidence="1" id="KW-0521">NADP</keyword>
<dbReference type="AlphaFoldDB" id="A0A4U6XHJ9"/>
<dbReference type="STRING" id="1306861.A0A4U6XHJ9"/>
<organism evidence="4 5">
    <name type="scientific">Colletotrichum tanaceti</name>
    <dbReference type="NCBI Taxonomy" id="1306861"/>
    <lineage>
        <taxon>Eukaryota</taxon>
        <taxon>Fungi</taxon>
        <taxon>Dikarya</taxon>
        <taxon>Ascomycota</taxon>
        <taxon>Pezizomycotina</taxon>
        <taxon>Sordariomycetes</taxon>
        <taxon>Hypocreomycetidae</taxon>
        <taxon>Glomerellales</taxon>
        <taxon>Glomerellaceae</taxon>
        <taxon>Colletotrichum</taxon>
        <taxon>Colletotrichum destructivum species complex</taxon>
    </lineage>
</organism>
<protein>
    <recommendedName>
        <fullName evidence="3">NmrA-like domain-containing protein</fullName>
    </recommendedName>
</protein>
<dbReference type="GO" id="GO:0016491">
    <property type="term" value="F:oxidoreductase activity"/>
    <property type="evidence" value="ECO:0007669"/>
    <property type="project" value="UniProtKB-KW"/>
</dbReference>
<feature type="domain" description="NmrA-like" evidence="3">
    <location>
        <begin position="73"/>
        <end position="177"/>
    </location>
</feature>
<comment type="caution">
    <text evidence="4">The sequence shown here is derived from an EMBL/GenBank/DDBJ whole genome shotgun (WGS) entry which is preliminary data.</text>
</comment>
<keyword evidence="2" id="KW-0560">Oxidoreductase</keyword>
<reference evidence="4 5" key="1">
    <citation type="journal article" date="2019" name="PLoS ONE">
        <title>Comparative genome analysis indicates high evolutionary potential of pathogenicity genes in Colletotrichum tanaceti.</title>
        <authorList>
            <person name="Lelwala R.V."/>
            <person name="Korhonen P.K."/>
            <person name="Young N.D."/>
            <person name="Scott J.B."/>
            <person name="Ades P.A."/>
            <person name="Gasser R.B."/>
            <person name="Taylor P.W.J."/>
        </authorList>
    </citation>
    <scope>NUCLEOTIDE SEQUENCE [LARGE SCALE GENOMIC DNA]</scope>
    <source>
        <strain evidence="4">BRIP57314</strain>
    </source>
</reference>
<sequence>MKADSPIEHKKIGNPRSTFNRVIPRLFVLIFDSHKENNQFESTRVLVDSSAMAPNIVRYAKDQPGGFVNRIEKVAIVGAAGTLGKFVTQELLKGGKHLVTAITRHNSESKLPEGVVTARIDYDDEHSIVEALKGQQYLIITLKNTASQDAQLKLIRAAAKAGVPYVMPNAWGPDPKNDSLMSDTLLGTSFQGALKKIEQLGMSEWIIMSCGYWYEFSLAGSPDRYGFDIKKRSLTIFDDGNVRMNTSTWGQCGRGLAYFLGLKWLPEDENDTSPTIQKWANDVFYVSSFLVSQHDMFNSVKRVSGTADSDWKIDYENSKKRWRAGHESMKSGDRSGFSRLMYSRIFFPSADGDVENTHGLANGALGLPEEDLDQATREAIRLCLSGVLDTY</sequence>
<evidence type="ECO:0000256" key="1">
    <source>
        <dbReference type="ARBA" id="ARBA00022857"/>
    </source>
</evidence>
<evidence type="ECO:0000313" key="5">
    <source>
        <dbReference type="Proteomes" id="UP000310108"/>
    </source>
</evidence>
<evidence type="ECO:0000259" key="3">
    <source>
        <dbReference type="Pfam" id="PF05368"/>
    </source>
</evidence>
<dbReference type="EMBL" id="PJEX01000111">
    <property type="protein sequence ID" value="TKW55114.1"/>
    <property type="molecule type" value="Genomic_DNA"/>
</dbReference>
<dbReference type="PANTHER" id="PTHR47706:SF7">
    <property type="entry name" value="CIPA-LIKE, PUTATIVE (AFU_ORTHOLOGUE AFUA_1G01630)-RELATED"/>
    <property type="match status" value="1"/>
</dbReference>
<proteinExistence type="predicted"/>
<keyword evidence="5" id="KW-1185">Reference proteome</keyword>
<dbReference type="InterPro" id="IPR036291">
    <property type="entry name" value="NAD(P)-bd_dom_sf"/>
</dbReference>
<dbReference type="Pfam" id="PF05368">
    <property type="entry name" value="NmrA"/>
    <property type="match status" value="1"/>
</dbReference>
<dbReference type="SUPFAM" id="SSF51735">
    <property type="entry name" value="NAD(P)-binding Rossmann-fold domains"/>
    <property type="match status" value="1"/>
</dbReference>
<evidence type="ECO:0000256" key="2">
    <source>
        <dbReference type="ARBA" id="ARBA00023002"/>
    </source>
</evidence>
<dbReference type="Gene3D" id="3.90.25.10">
    <property type="entry name" value="UDP-galactose 4-epimerase, domain 1"/>
    <property type="match status" value="1"/>
</dbReference>
<dbReference type="OrthoDB" id="419598at2759"/>
<name>A0A4U6XHJ9_9PEZI</name>
<dbReference type="Gene3D" id="3.40.50.720">
    <property type="entry name" value="NAD(P)-binding Rossmann-like Domain"/>
    <property type="match status" value="1"/>
</dbReference>
<evidence type="ECO:0000313" key="4">
    <source>
        <dbReference type="EMBL" id="TKW55114.1"/>
    </source>
</evidence>